<evidence type="ECO:0000256" key="3">
    <source>
        <dbReference type="ARBA" id="ARBA00022448"/>
    </source>
</evidence>
<dbReference type="PROSITE" id="PS50983">
    <property type="entry name" value="FE_B12_PBP"/>
    <property type="match status" value="1"/>
</dbReference>
<dbReference type="Gene3D" id="3.40.50.1980">
    <property type="entry name" value="Nitrogenase molybdenum iron protein domain"/>
    <property type="match status" value="2"/>
</dbReference>
<dbReference type="PANTHER" id="PTHR30532">
    <property type="entry name" value="IRON III DICITRATE-BINDING PERIPLASMIC PROTEIN"/>
    <property type="match status" value="1"/>
</dbReference>
<dbReference type="InterPro" id="IPR002491">
    <property type="entry name" value="ABC_transptr_periplasmic_BD"/>
</dbReference>
<protein>
    <submittedName>
        <fullName evidence="6">Iron-siderophore ABC transporter substrate-binding protein</fullName>
    </submittedName>
</protein>
<sequence>MIVDRRPGRLLTLVGLLLAGALVLAGCGGSGGGDRSGPGSTAPSGTSDVFPATVTHKYGTTTVPAAPQRVVSLGYTDQDAILALGVVPVAIREFTGNKPSATWEWAQDELQGRRPQVLPVGEVSTEALAALRPDLIVGISAGLTQEQYDTYSEIAPTIAQPAGFVDYGTPWQDATRLTGQALGRSAEAEKLISDLEARFAQVKAASPALQGRTVAGVRPSTADNASFFVWGSQDLRARFFEALGMTVPQDFDQLAGSNFYATISTEEISKLNSVDSLVLITASDAETQAFQNLPGYSSLTPVREGHAFTPTPEQSAALSFSSVLSLPALLDSLPADMNAELA</sequence>
<dbReference type="EMBL" id="JBHSQK010000070">
    <property type="protein sequence ID" value="MFC5951360.1"/>
    <property type="molecule type" value="Genomic_DNA"/>
</dbReference>
<dbReference type="PANTHER" id="PTHR30532:SF24">
    <property type="entry name" value="FERRIC ENTEROBACTIN-BINDING PERIPLASMIC PROTEIN FEPB"/>
    <property type="match status" value="1"/>
</dbReference>
<organism evidence="6 7">
    <name type="scientific">Pseudonocardia lutea</name>
    <dbReference type="NCBI Taxonomy" id="2172015"/>
    <lineage>
        <taxon>Bacteria</taxon>
        <taxon>Bacillati</taxon>
        <taxon>Actinomycetota</taxon>
        <taxon>Actinomycetes</taxon>
        <taxon>Pseudonocardiales</taxon>
        <taxon>Pseudonocardiaceae</taxon>
        <taxon>Pseudonocardia</taxon>
    </lineage>
</organism>
<evidence type="ECO:0000313" key="7">
    <source>
        <dbReference type="Proteomes" id="UP001596119"/>
    </source>
</evidence>
<name>A0ABW1IDZ6_9PSEU</name>
<accession>A0ABW1IDZ6</accession>
<comment type="subcellular location">
    <subcellularLocation>
        <location evidence="1">Cell envelope</location>
    </subcellularLocation>
</comment>
<proteinExistence type="inferred from homology"/>
<feature type="domain" description="Fe/B12 periplasmic-binding" evidence="5">
    <location>
        <begin position="69"/>
        <end position="341"/>
    </location>
</feature>
<evidence type="ECO:0000256" key="2">
    <source>
        <dbReference type="ARBA" id="ARBA00008814"/>
    </source>
</evidence>
<comment type="similarity">
    <text evidence="2">Belongs to the bacterial solute-binding protein 8 family.</text>
</comment>
<dbReference type="CDD" id="cd01146">
    <property type="entry name" value="FhuD"/>
    <property type="match status" value="1"/>
</dbReference>
<evidence type="ECO:0000256" key="1">
    <source>
        <dbReference type="ARBA" id="ARBA00004196"/>
    </source>
</evidence>
<comment type="caution">
    <text evidence="6">The sequence shown here is derived from an EMBL/GenBank/DDBJ whole genome shotgun (WGS) entry which is preliminary data.</text>
</comment>
<dbReference type="InterPro" id="IPR051313">
    <property type="entry name" value="Bact_iron-sidero_bind"/>
</dbReference>
<evidence type="ECO:0000313" key="6">
    <source>
        <dbReference type="EMBL" id="MFC5951360.1"/>
    </source>
</evidence>
<dbReference type="Pfam" id="PF01497">
    <property type="entry name" value="Peripla_BP_2"/>
    <property type="match status" value="1"/>
</dbReference>
<evidence type="ECO:0000259" key="5">
    <source>
        <dbReference type="PROSITE" id="PS50983"/>
    </source>
</evidence>
<dbReference type="Proteomes" id="UP001596119">
    <property type="component" value="Unassembled WGS sequence"/>
</dbReference>
<evidence type="ECO:0000256" key="4">
    <source>
        <dbReference type="ARBA" id="ARBA00022729"/>
    </source>
</evidence>
<gene>
    <name evidence="6" type="ORF">ACFQH9_24130</name>
</gene>
<dbReference type="PROSITE" id="PS51257">
    <property type="entry name" value="PROKAR_LIPOPROTEIN"/>
    <property type="match status" value="1"/>
</dbReference>
<dbReference type="RefSeq" id="WP_379569235.1">
    <property type="nucleotide sequence ID" value="NZ_JBHSQK010000070.1"/>
</dbReference>
<keyword evidence="7" id="KW-1185">Reference proteome</keyword>
<keyword evidence="4" id="KW-0732">Signal</keyword>
<reference evidence="7" key="1">
    <citation type="journal article" date="2019" name="Int. J. Syst. Evol. Microbiol.">
        <title>The Global Catalogue of Microorganisms (GCM) 10K type strain sequencing project: providing services to taxonomists for standard genome sequencing and annotation.</title>
        <authorList>
            <consortium name="The Broad Institute Genomics Platform"/>
            <consortium name="The Broad Institute Genome Sequencing Center for Infectious Disease"/>
            <person name="Wu L."/>
            <person name="Ma J."/>
        </authorList>
    </citation>
    <scope>NUCLEOTIDE SEQUENCE [LARGE SCALE GENOMIC DNA]</scope>
    <source>
        <strain evidence="7">CGMCC 4.7397</strain>
    </source>
</reference>
<dbReference type="SUPFAM" id="SSF53807">
    <property type="entry name" value="Helical backbone' metal receptor"/>
    <property type="match status" value="1"/>
</dbReference>
<keyword evidence="3" id="KW-0813">Transport</keyword>